<dbReference type="PANTHER" id="PTHR24287">
    <property type="entry name" value="P450, PUTATIVE (EUROFUNG)-RELATED"/>
    <property type="match status" value="1"/>
</dbReference>
<proteinExistence type="inferred from homology"/>
<dbReference type="STRING" id="1448308.A0A2T2PAN6"/>
<protein>
    <submittedName>
        <fullName evidence="7">Cytochrome P450</fullName>
    </submittedName>
</protein>
<name>A0A2T2PAN6_CORCC</name>
<evidence type="ECO:0000313" key="7">
    <source>
        <dbReference type="EMBL" id="PSN74710.1"/>
    </source>
</evidence>
<keyword evidence="6" id="KW-0503">Monooxygenase</keyword>
<evidence type="ECO:0000256" key="3">
    <source>
        <dbReference type="ARBA" id="ARBA00022723"/>
    </source>
</evidence>
<dbReference type="EMBL" id="KZ678128">
    <property type="protein sequence ID" value="PSN74710.1"/>
    <property type="molecule type" value="Genomic_DNA"/>
</dbReference>
<keyword evidence="8" id="KW-1185">Reference proteome</keyword>
<sequence length="451" mass="52157">MARLRQFIQYEAHRRRNGCQKPSSFPHRDRMWGLDLFFTIMNAFQNGSYLKTKSELFHQFESKTFSSCSFSTTIYNTYDPEVSKSFQSINFKSFGIEPLRYHVAENLWGNGIVVTDGKKWADARSFIRSSFDIVHTANLDRLGFHVDKFMELLPRDGSTVDLLPLFKRLILDTSSEFIFGESLNALERPDPAFMHAFEYAQRGTGIRAILGRLSFLHRDPRWFEACRQVTDFCAARVDEAIQRMEQGEERRNEANRLRLVDEAIKGTKDRYTLRSLILSVFSPAHDGAAVALGNAFFHLARHPRRICLNDTILPCGGGPRGTDPLFVRKGDMVDVDYRTMMRSQEFWGPDAESFIPERWAKMRPTWEYTPFGGGPRACSGQRLVFAECAYTMVRILREYKTLENRDEEIEWKEQMRMTFQSKNGTKFSVDGLFDVFNSKLFPALETMANVT</sequence>
<keyword evidence="5" id="KW-0408">Iron</keyword>
<organism evidence="7 8">
    <name type="scientific">Corynespora cassiicola Philippines</name>
    <dbReference type="NCBI Taxonomy" id="1448308"/>
    <lineage>
        <taxon>Eukaryota</taxon>
        <taxon>Fungi</taxon>
        <taxon>Dikarya</taxon>
        <taxon>Ascomycota</taxon>
        <taxon>Pezizomycotina</taxon>
        <taxon>Dothideomycetes</taxon>
        <taxon>Pleosporomycetidae</taxon>
        <taxon>Pleosporales</taxon>
        <taxon>Corynesporascaceae</taxon>
        <taxon>Corynespora</taxon>
    </lineage>
</organism>
<comment type="similarity">
    <text evidence="2">Belongs to the cytochrome P450 family.</text>
</comment>
<dbReference type="Proteomes" id="UP000240883">
    <property type="component" value="Unassembled WGS sequence"/>
</dbReference>
<dbReference type="PANTHER" id="PTHR24287:SF19">
    <property type="entry name" value="CYTOCHROME P450"/>
    <property type="match status" value="1"/>
</dbReference>
<dbReference type="GO" id="GO:0005506">
    <property type="term" value="F:iron ion binding"/>
    <property type="evidence" value="ECO:0007669"/>
    <property type="project" value="InterPro"/>
</dbReference>
<evidence type="ECO:0000256" key="1">
    <source>
        <dbReference type="ARBA" id="ARBA00001971"/>
    </source>
</evidence>
<dbReference type="GO" id="GO:0020037">
    <property type="term" value="F:heme binding"/>
    <property type="evidence" value="ECO:0007669"/>
    <property type="project" value="InterPro"/>
</dbReference>
<accession>A0A2T2PAN6</accession>
<dbReference type="InterPro" id="IPR036396">
    <property type="entry name" value="Cyt_P450_sf"/>
</dbReference>
<evidence type="ECO:0000256" key="6">
    <source>
        <dbReference type="ARBA" id="ARBA00023033"/>
    </source>
</evidence>
<keyword evidence="3" id="KW-0479">Metal-binding</keyword>
<evidence type="ECO:0000256" key="5">
    <source>
        <dbReference type="ARBA" id="ARBA00023004"/>
    </source>
</evidence>
<dbReference type="OrthoDB" id="1470350at2759"/>
<dbReference type="Gene3D" id="1.10.630.10">
    <property type="entry name" value="Cytochrome P450"/>
    <property type="match status" value="2"/>
</dbReference>
<dbReference type="InterPro" id="IPR047146">
    <property type="entry name" value="Cyt_P450_E_CYP52_fungi"/>
</dbReference>
<dbReference type="SUPFAM" id="SSF48264">
    <property type="entry name" value="Cytochrome P450"/>
    <property type="match status" value="1"/>
</dbReference>
<reference evidence="7 8" key="1">
    <citation type="journal article" date="2018" name="Front. Microbiol.">
        <title>Genome-Wide Analysis of Corynespora cassiicola Leaf Fall Disease Putative Effectors.</title>
        <authorList>
            <person name="Lopez D."/>
            <person name="Ribeiro S."/>
            <person name="Label P."/>
            <person name="Fumanal B."/>
            <person name="Venisse J.S."/>
            <person name="Kohler A."/>
            <person name="de Oliveira R.R."/>
            <person name="Labutti K."/>
            <person name="Lipzen A."/>
            <person name="Lail K."/>
            <person name="Bauer D."/>
            <person name="Ohm R.A."/>
            <person name="Barry K.W."/>
            <person name="Spatafora J."/>
            <person name="Grigoriev I.V."/>
            <person name="Martin F.M."/>
            <person name="Pujade-Renaud V."/>
        </authorList>
    </citation>
    <scope>NUCLEOTIDE SEQUENCE [LARGE SCALE GENOMIC DNA]</scope>
    <source>
        <strain evidence="7 8">Philippines</strain>
    </source>
</reference>
<keyword evidence="4" id="KW-0560">Oxidoreductase</keyword>
<dbReference type="GO" id="GO:0016705">
    <property type="term" value="F:oxidoreductase activity, acting on paired donors, with incorporation or reduction of molecular oxygen"/>
    <property type="evidence" value="ECO:0007669"/>
    <property type="project" value="InterPro"/>
</dbReference>
<comment type="cofactor">
    <cofactor evidence="1">
        <name>heme</name>
        <dbReference type="ChEBI" id="CHEBI:30413"/>
    </cofactor>
</comment>
<dbReference type="GO" id="GO:0004497">
    <property type="term" value="F:monooxygenase activity"/>
    <property type="evidence" value="ECO:0007669"/>
    <property type="project" value="UniProtKB-KW"/>
</dbReference>
<gene>
    <name evidence="7" type="ORF">BS50DRAFT_643173</name>
</gene>
<dbReference type="AlphaFoldDB" id="A0A2T2PAN6"/>
<dbReference type="Pfam" id="PF00067">
    <property type="entry name" value="p450"/>
    <property type="match status" value="2"/>
</dbReference>
<dbReference type="InterPro" id="IPR001128">
    <property type="entry name" value="Cyt_P450"/>
</dbReference>
<evidence type="ECO:0000256" key="2">
    <source>
        <dbReference type="ARBA" id="ARBA00010617"/>
    </source>
</evidence>
<evidence type="ECO:0000313" key="8">
    <source>
        <dbReference type="Proteomes" id="UP000240883"/>
    </source>
</evidence>
<evidence type="ECO:0000256" key="4">
    <source>
        <dbReference type="ARBA" id="ARBA00023002"/>
    </source>
</evidence>